<reference evidence="8" key="1">
    <citation type="submission" date="2020-09" db="EMBL/GenBank/DDBJ databases">
        <title>Parvovirus dark matter in the feces of wild birds.</title>
        <authorList>
            <person name="Dai Z."/>
            <person name="Yang S."/>
            <person name="Zhang W."/>
        </authorList>
    </citation>
    <scope>NUCLEOTIDE SEQUENCE</scope>
    <source>
        <strain evidence="8">Thr95par033</strain>
    </source>
</reference>
<dbReference type="SUPFAM" id="SSF52540">
    <property type="entry name" value="P-loop containing nucleoside triphosphate hydrolases"/>
    <property type="match status" value="1"/>
</dbReference>
<evidence type="ECO:0000313" key="8">
    <source>
        <dbReference type="EMBL" id="QTE04061.1"/>
    </source>
</evidence>
<keyword evidence="3" id="KW-0235">DNA replication</keyword>
<keyword evidence="4" id="KW-0547">Nucleotide-binding</keyword>
<dbReference type="InterPro" id="IPR001257">
    <property type="entry name" value="Parvovirus_NS1_helicase"/>
</dbReference>
<evidence type="ECO:0000256" key="2">
    <source>
        <dbReference type="ARBA" id="ARBA00022562"/>
    </source>
</evidence>
<comment type="subcellular location">
    <subcellularLocation>
        <location evidence="1">Host nucleus</location>
    </subcellularLocation>
</comment>
<accession>A0A8A4XCT6</accession>
<dbReference type="PROSITE" id="PS51206">
    <property type="entry name" value="SF3_HELICASE_1"/>
    <property type="match status" value="1"/>
</dbReference>
<feature type="compositionally biased region" description="Polar residues" evidence="6">
    <location>
        <begin position="1"/>
        <end position="18"/>
    </location>
</feature>
<keyword evidence="5" id="KW-0067">ATP-binding</keyword>
<proteinExistence type="predicted"/>
<keyword evidence="2" id="KW-1048">Host nucleus</keyword>
<feature type="region of interest" description="Disordered" evidence="6">
    <location>
        <begin position="1"/>
        <end position="20"/>
    </location>
</feature>
<evidence type="ECO:0000259" key="7">
    <source>
        <dbReference type="PROSITE" id="PS51206"/>
    </source>
</evidence>
<protein>
    <submittedName>
        <fullName evidence="8">Nonstructural protein 1</fullName>
    </submittedName>
</protein>
<evidence type="ECO:0000256" key="5">
    <source>
        <dbReference type="ARBA" id="ARBA00022840"/>
    </source>
</evidence>
<dbReference type="EMBL" id="MW046598">
    <property type="protein sequence ID" value="QTE04061.1"/>
    <property type="molecule type" value="Genomic_DNA"/>
</dbReference>
<sequence length="365" mass="41360">MSLTISGLSNAESPSSVDNGMEVNKDAEARVLSNVDNSTQTDGADWISVPPGRRRDFDMLKRAAEDLGMVDEVVTKRPNNYKGGSKTSDLFEYLLKARITNRTLFEQRPSSEILSYLMMPNIESVLPRGFNFVAMQLRKEPFEPVSIDERPVIHLALKVRVSKLRLFLCGVQGWSVKQYKCFFLLLMKVMNGDTSKKNCMWIWGPSNTGKSTVAAAFIDYFFPTCVGKPDNNDRTSFPFNACVNKRVIFWEEPTIHPQNVEDVKCLMSGTTFSTDIKYQSAVEIHKTPVLVTCNKVPWQGMSESNVMRSRCFTFKFGTVLDDAWLRDNAAKYFPFSKEDFMMSFEECTNESVMLGDDVAFESVIV</sequence>
<dbReference type="GO" id="GO:0042025">
    <property type="term" value="C:host cell nucleus"/>
    <property type="evidence" value="ECO:0007669"/>
    <property type="project" value="UniProtKB-SubCell"/>
</dbReference>
<dbReference type="Gene3D" id="3.40.50.300">
    <property type="entry name" value="P-loop containing nucleotide triphosphate hydrolases"/>
    <property type="match status" value="1"/>
</dbReference>
<dbReference type="InterPro" id="IPR014015">
    <property type="entry name" value="Helicase_SF3_DNA-vir"/>
</dbReference>
<organism evidence="8">
    <name type="scientific">Turdus pallidus parvoviridae sp</name>
    <dbReference type="NCBI Taxonomy" id="2794526"/>
    <lineage>
        <taxon>Viruses</taxon>
        <taxon>Monodnaviria</taxon>
        <taxon>Shotokuvirae</taxon>
        <taxon>Cossaviricota</taxon>
        <taxon>Quintoviricetes</taxon>
        <taxon>Piccovirales</taxon>
        <taxon>Parvoviridae</taxon>
    </lineage>
</organism>
<name>A0A8A4XCT6_9VIRU</name>
<evidence type="ECO:0000256" key="4">
    <source>
        <dbReference type="ARBA" id="ARBA00022741"/>
    </source>
</evidence>
<dbReference type="GO" id="GO:0006260">
    <property type="term" value="P:DNA replication"/>
    <property type="evidence" value="ECO:0007669"/>
    <property type="project" value="UniProtKB-KW"/>
</dbReference>
<evidence type="ECO:0000256" key="1">
    <source>
        <dbReference type="ARBA" id="ARBA00004147"/>
    </source>
</evidence>
<evidence type="ECO:0000256" key="6">
    <source>
        <dbReference type="SAM" id="MobiDB-lite"/>
    </source>
</evidence>
<dbReference type="GO" id="GO:0019079">
    <property type="term" value="P:viral genome replication"/>
    <property type="evidence" value="ECO:0007669"/>
    <property type="project" value="InterPro"/>
</dbReference>
<evidence type="ECO:0000256" key="3">
    <source>
        <dbReference type="ARBA" id="ARBA00022705"/>
    </source>
</evidence>
<dbReference type="GO" id="GO:0005524">
    <property type="term" value="F:ATP binding"/>
    <property type="evidence" value="ECO:0007669"/>
    <property type="project" value="UniProtKB-KW"/>
</dbReference>
<dbReference type="InterPro" id="IPR027417">
    <property type="entry name" value="P-loop_NTPase"/>
</dbReference>
<feature type="domain" description="SF3 helicase" evidence="7">
    <location>
        <begin position="178"/>
        <end position="325"/>
    </location>
</feature>
<dbReference type="Pfam" id="PF01057">
    <property type="entry name" value="Parvo_NS1"/>
    <property type="match status" value="1"/>
</dbReference>